<feature type="coiled-coil region" evidence="10">
    <location>
        <begin position="430"/>
        <end position="459"/>
    </location>
</feature>
<evidence type="ECO:0000256" key="10">
    <source>
        <dbReference type="SAM" id="Coils"/>
    </source>
</evidence>
<evidence type="ECO:0000256" key="4">
    <source>
        <dbReference type="ARBA" id="ARBA00022499"/>
    </source>
</evidence>
<evidence type="ECO:0000259" key="12">
    <source>
        <dbReference type="Pfam" id="PF10497"/>
    </source>
</evidence>
<feature type="compositionally biased region" description="Basic and acidic residues" evidence="11">
    <location>
        <begin position="164"/>
        <end position="177"/>
    </location>
</feature>
<evidence type="ECO:0000256" key="2">
    <source>
        <dbReference type="ARBA" id="ARBA00004496"/>
    </source>
</evidence>
<keyword evidence="8" id="KW-0804">Transcription</keyword>
<keyword evidence="14" id="KW-1185">Reference proteome</keyword>
<dbReference type="GO" id="GO:0005634">
    <property type="term" value="C:nucleus"/>
    <property type="evidence" value="ECO:0007669"/>
    <property type="project" value="UniProtKB-SubCell"/>
</dbReference>
<evidence type="ECO:0000256" key="11">
    <source>
        <dbReference type="SAM" id="MobiDB-lite"/>
    </source>
</evidence>
<evidence type="ECO:0000256" key="5">
    <source>
        <dbReference type="ARBA" id="ARBA00022553"/>
    </source>
</evidence>
<protein>
    <recommendedName>
        <fullName evidence="12">Zinc-finger domain-containing protein</fullName>
    </recommendedName>
</protein>
<evidence type="ECO:0000313" key="13">
    <source>
        <dbReference type="EMBL" id="CAK0782100.1"/>
    </source>
</evidence>
<dbReference type="AlphaFoldDB" id="A0AAV1I5L6"/>
<keyword evidence="3" id="KW-0963">Cytoplasm</keyword>
<accession>A0AAV1I5L6</accession>
<dbReference type="GO" id="GO:0005737">
    <property type="term" value="C:cytoplasm"/>
    <property type="evidence" value="ECO:0007669"/>
    <property type="project" value="UniProtKB-SubCell"/>
</dbReference>
<feature type="region of interest" description="Disordered" evidence="11">
    <location>
        <begin position="149"/>
        <end position="199"/>
    </location>
</feature>
<keyword evidence="4" id="KW-1017">Isopeptide bond</keyword>
<sequence length="593" mass="63588">MPGKRKHEGSVERPLEDKADIGGNNKAADDKLPNQKKKRTADPGVRVQGGRIYDSKTGTTCHQCRQKTVEVKAKCGSCTLWWCPACLLNRYGEEVDEVNKVEGWKCPRCRGLCNCSNCRKKRGLEATGILASMSKAAGFSSVSDLLQKNPEAKRPPSASVDLSQPKEKKAPKKEPGVKPKSRPSEQSAQQQPDLLDDSQLPKSKVAMPAGVAPRVHQPAGKGARWPRAWPDAVALPGDCCAGDLIEVLETLQIFGAQMRVPADVLACAAAELLQPYDPAKPSAACFGSRGSPAALIHMRLLDLVRQDWGIKESVGHTGWQAVMRQYLRQDRQAAGAWAGQDGRSGSVPCRQAEPCPEGGAAAGAVLSPVTKAAEQGQSGDEDALMAYPEGGYWAVAPGARLRMLRALCCDALDTAIIRQKIDDGFDAAAAEDKESRKKAAAARREAKEARQKQRDAEVALLLAGGPASGLTIAEQMALLQQAKAQAETAEPDQAEAAALPPAVRVLPLGEDRRGALYWKLPCSAIVAGCEAAVLTAQEWVSIQADNWMVHTEPAAVCAALDGRGRKESGLLQKLETFFGLPRREEASIRKVRV</sequence>
<feature type="compositionally biased region" description="Basic and acidic residues" evidence="11">
    <location>
        <begin position="8"/>
        <end position="20"/>
    </location>
</feature>
<comment type="subcellular location">
    <subcellularLocation>
        <location evidence="2">Cytoplasm</location>
    </subcellularLocation>
    <subcellularLocation>
        <location evidence="1">Nucleus</location>
    </subcellularLocation>
</comment>
<keyword evidence="5" id="KW-0597">Phosphoprotein</keyword>
<keyword evidence="10" id="KW-0175">Coiled coil</keyword>
<evidence type="ECO:0000256" key="6">
    <source>
        <dbReference type="ARBA" id="ARBA00022843"/>
    </source>
</evidence>
<name>A0AAV1I5L6_9CHLO</name>
<dbReference type="InterPro" id="IPR040221">
    <property type="entry name" value="CDCA7/CDA7L"/>
</dbReference>
<comment type="caution">
    <text evidence="13">The sequence shown here is derived from an EMBL/GenBank/DDBJ whole genome shotgun (WGS) entry which is preliminary data.</text>
</comment>
<dbReference type="InterPro" id="IPR018866">
    <property type="entry name" value="Znf-4CXXC_R1"/>
</dbReference>
<dbReference type="PANTHER" id="PTHR31169:SF8">
    <property type="entry name" value="ZINC-FINGER DOMAIN OF MONOAMINE-OXIDASE A REPRESSOR R1 PROTEIN"/>
    <property type="match status" value="1"/>
</dbReference>
<evidence type="ECO:0000256" key="7">
    <source>
        <dbReference type="ARBA" id="ARBA00023015"/>
    </source>
</evidence>
<evidence type="ECO:0000256" key="3">
    <source>
        <dbReference type="ARBA" id="ARBA00022490"/>
    </source>
</evidence>
<proteinExistence type="predicted"/>
<evidence type="ECO:0000256" key="9">
    <source>
        <dbReference type="ARBA" id="ARBA00023242"/>
    </source>
</evidence>
<dbReference type="Pfam" id="PF10497">
    <property type="entry name" value="zf-4CXXC_R1"/>
    <property type="match status" value="1"/>
</dbReference>
<evidence type="ECO:0000256" key="1">
    <source>
        <dbReference type="ARBA" id="ARBA00004123"/>
    </source>
</evidence>
<keyword evidence="9" id="KW-0539">Nucleus</keyword>
<keyword evidence="6" id="KW-0832">Ubl conjugation</keyword>
<organism evidence="13 14">
    <name type="scientific">Coccomyxa viridis</name>
    <dbReference type="NCBI Taxonomy" id="1274662"/>
    <lineage>
        <taxon>Eukaryota</taxon>
        <taxon>Viridiplantae</taxon>
        <taxon>Chlorophyta</taxon>
        <taxon>core chlorophytes</taxon>
        <taxon>Trebouxiophyceae</taxon>
        <taxon>Trebouxiophyceae incertae sedis</taxon>
        <taxon>Coccomyxaceae</taxon>
        <taxon>Coccomyxa</taxon>
    </lineage>
</organism>
<dbReference type="GO" id="GO:0006355">
    <property type="term" value="P:regulation of DNA-templated transcription"/>
    <property type="evidence" value="ECO:0007669"/>
    <property type="project" value="InterPro"/>
</dbReference>
<feature type="domain" description="Zinc-finger" evidence="12">
    <location>
        <begin position="53"/>
        <end position="146"/>
    </location>
</feature>
<dbReference type="PANTHER" id="PTHR31169">
    <property type="entry name" value="OS05G0300700 PROTEIN"/>
    <property type="match status" value="1"/>
</dbReference>
<evidence type="ECO:0000256" key="8">
    <source>
        <dbReference type="ARBA" id="ARBA00023163"/>
    </source>
</evidence>
<feature type="compositionally biased region" description="Low complexity" evidence="11">
    <location>
        <begin position="186"/>
        <end position="199"/>
    </location>
</feature>
<feature type="region of interest" description="Disordered" evidence="11">
    <location>
        <begin position="1"/>
        <end position="49"/>
    </location>
</feature>
<gene>
    <name evidence="13" type="ORF">CVIRNUC_005558</name>
</gene>
<keyword evidence="7" id="KW-0805">Transcription regulation</keyword>
<dbReference type="Proteomes" id="UP001314263">
    <property type="component" value="Unassembled WGS sequence"/>
</dbReference>
<reference evidence="13 14" key="1">
    <citation type="submission" date="2023-10" db="EMBL/GenBank/DDBJ databases">
        <authorList>
            <person name="Maclean D."/>
            <person name="Macfadyen A."/>
        </authorList>
    </citation>
    <scope>NUCLEOTIDE SEQUENCE [LARGE SCALE GENOMIC DNA]</scope>
</reference>
<evidence type="ECO:0000313" key="14">
    <source>
        <dbReference type="Proteomes" id="UP001314263"/>
    </source>
</evidence>
<dbReference type="EMBL" id="CAUYUE010000006">
    <property type="protein sequence ID" value="CAK0782100.1"/>
    <property type="molecule type" value="Genomic_DNA"/>
</dbReference>